<dbReference type="SMART" id="SM00072">
    <property type="entry name" value="GuKc"/>
    <property type="match status" value="1"/>
</dbReference>
<dbReference type="PANTHER" id="PTHR11824">
    <property type="entry name" value="VOLTAGE-DEPENDENT CALCIUM CHANNEL BETA SUBUNIT"/>
    <property type="match status" value="1"/>
</dbReference>
<keyword evidence="4" id="KW-1185">Reference proteome</keyword>
<feature type="region of interest" description="Disordered" evidence="1">
    <location>
        <begin position="218"/>
        <end position="240"/>
    </location>
</feature>
<evidence type="ECO:0000256" key="1">
    <source>
        <dbReference type="SAM" id="MobiDB-lite"/>
    </source>
</evidence>
<dbReference type="STRING" id="1965070.A0A3S4RCK5"/>
<dbReference type="Pfam" id="PF00625">
    <property type="entry name" value="Guanylate_kin"/>
    <property type="match status" value="1"/>
</dbReference>
<dbReference type="InterPro" id="IPR000584">
    <property type="entry name" value="VDCC_L_bsu"/>
</dbReference>
<reference evidence="3 4" key="1">
    <citation type="journal article" date="2018" name="Gigascience">
        <title>Genomes of trombidid mites reveal novel predicted allergens and laterally-transferred genes associated with secondary metabolism.</title>
        <authorList>
            <person name="Dong X."/>
            <person name="Chaisiri K."/>
            <person name="Xia D."/>
            <person name="Armstrong S.D."/>
            <person name="Fang Y."/>
            <person name="Donnelly M.J."/>
            <person name="Kadowaki T."/>
            <person name="McGarry J.W."/>
            <person name="Darby A.C."/>
            <person name="Makepeace B.L."/>
        </authorList>
    </citation>
    <scope>NUCLEOTIDE SEQUENCE [LARGE SCALE GENOMIC DNA]</scope>
    <source>
        <strain evidence="3">UoL-WK</strain>
    </source>
</reference>
<proteinExistence type="predicted"/>
<dbReference type="AlphaFoldDB" id="A0A3S4RCK5"/>
<feature type="region of interest" description="Disordered" evidence="1">
    <location>
        <begin position="374"/>
        <end position="394"/>
    </location>
</feature>
<evidence type="ECO:0000259" key="2">
    <source>
        <dbReference type="SMART" id="SM00072"/>
    </source>
</evidence>
<evidence type="ECO:0000313" key="3">
    <source>
        <dbReference type="EMBL" id="RWS14480.1"/>
    </source>
</evidence>
<dbReference type="PRINTS" id="PR01626">
    <property type="entry name" value="LCACHANNELB"/>
</dbReference>
<dbReference type="Proteomes" id="UP000285301">
    <property type="component" value="Unassembled WGS sequence"/>
</dbReference>
<sequence length="394" mass="43960">MEKAKNALATKITIPYPASLGQRCIVLHLLQKIDKKFCATEVQTEIERIFELARTMQLVVLDCDTINHPSQLAKTSLAPITVYVKISSPKVLQRLIKSRGKSQSRNLNVQMVAAEKLAQCPPEMFDVILDENQLEEACEHLCEFLEAYWRATHPPVKATPTSQHISSSSRPPLPPTSPHHTATKLMYETEMNSPVADHISSADMSRYRSRNVVSVDVPSSRPVVSDGFSPESGSPTDFYEPHMRQDIRTARDYSALARSRPIQSAYGPGTDPMDDPYYYSTASTSAAGASHYNDLPPSESPTVVDRDYSDRAEWMSSVVADTSHVTPARTYQHSSSDRYPEDYELYADPHSVHLRDNDPYYDAYVDYQYVANSSGQALQPSASRSVPGRPKNAL</sequence>
<dbReference type="SUPFAM" id="SSF52540">
    <property type="entry name" value="P-loop containing nucleoside triphosphate hydrolases"/>
    <property type="match status" value="1"/>
</dbReference>
<dbReference type="GO" id="GO:0005891">
    <property type="term" value="C:voltage-gated calcium channel complex"/>
    <property type="evidence" value="ECO:0007669"/>
    <property type="project" value="InterPro"/>
</dbReference>
<accession>A0A3S4RCK5</accession>
<organism evidence="3 4">
    <name type="scientific">Dinothrombium tinctorium</name>
    <dbReference type="NCBI Taxonomy" id="1965070"/>
    <lineage>
        <taxon>Eukaryota</taxon>
        <taxon>Metazoa</taxon>
        <taxon>Ecdysozoa</taxon>
        <taxon>Arthropoda</taxon>
        <taxon>Chelicerata</taxon>
        <taxon>Arachnida</taxon>
        <taxon>Acari</taxon>
        <taxon>Acariformes</taxon>
        <taxon>Trombidiformes</taxon>
        <taxon>Prostigmata</taxon>
        <taxon>Anystina</taxon>
        <taxon>Parasitengona</taxon>
        <taxon>Trombidioidea</taxon>
        <taxon>Trombidiidae</taxon>
        <taxon>Dinothrombium</taxon>
    </lineage>
</organism>
<dbReference type="GO" id="GO:0005245">
    <property type="term" value="F:voltage-gated calcium channel activity"/>
    <property type="evidence" value="ECO:0007669"/>
    <property type="project" value="InterPro"/>
</dbReference>
<evidence type="ECO:0000313" key="4">
    <source>
        <dbReference type="Proteomes" id="UP000285301"/>
    </source>
</evidence>
<comment type="caution">
    <text evidence="3">The sequence shown here is derived from an EMBL/GenBank/DDBJ whole genome shotgun (WGS) entry which is preliminary data.</text>
</comment>
<name>A0A3S4RCK5_9ACAR</name>
<feature type="domain" description="Guanylate kinase/L-type calcium channel beta subunit" evidence="2">
    <location>
        <begin position="2"/>
        <end position="149"/>
    </location>
</feature>
<dbReference type="InterPro" id="IPR027417">
    <property type="entry name" value="P-loop_NTPase"/>
</dbReference>
<feature type="region of interest" description="Disordered" evidence="1">
    <location>
        <begin position="159"/>
        <end position="180"/>
    </location>
</feature>
<dbReference type="Gene3D" id="3.40.50.300">
    <property type="entry name" value="P-loop containing nucleotide triphosphate hydrolases"/>
    <property type="match status" value="1"/>
</dbReference>
<dbReference type="EMBL" id="NCKU01000708">
    <property type="protein sequence ID" value="RWS14480.1"/>
    <property type="molecule type" value="Genomic_DNA"/>
</dbReference>
<dbReference type="OrthoDB" id="5962384at2759"/>
<protein>
    <submittedName>
        <fullName evidence="3">Voltage-dependent L-type calcium channel subunit beta-2-like protein</fullName>
    </submittedName>
</protein>
<feature type="compositionally biased region" description="Polar residues" evidence="1">
    <location>
        <begin position="374"/>
        <end position="384"/>
    </location>
</feature>
<dbReference type="InterPro" id="IPR008145">
    <property type="entry name" value="GK/Ca_channel_bsu"/>
</dbReference>
<gene>
    <name evidence="3" type="ORF">B4U79_07273</name>
</gene>